<reference evidence="2 3" key="1">
    <citation type="submission" date="2020-08" db="EMBL/GenBank/DDBJ databases">
        <title>Genomic Encyclopedia of Type Strains, Phase IV (KMG-IV): sequencing the most valuable type-strain genomes for metagenomic binning, comparative biology and taxonomic classification.</title>
        <authorList>
            <person name="Goeker M."/>
        </authorList>
    </citation>
    <scope>NUCLEOTIDE SEQUENCE [LARGE SCALE GENOMIC DNA]</scope>
    <source>
        <strain evidence="2 3">DSM 7050</strain>
    </source>
</reference>
<dbReference type="PANTHER" id="PTHR39335:SF1">
    <property type="entry name" value="BLL4220 PROTEIN"/>
    <property type="match status" value="1"/>
</dbReference>
<evidence type="ECO:0000313" key="3">
    <source>
        <dbReference type="Proteomes" id="UP000539538"/>
    </source>
</evidence>
<dbReference type="PIRSF" id="PIRSF029720">
    <property type="entry name" value="UCP029720"/>
    <property type="match status" value="1"/>
</dbReference>
<evidence type="ECO:0000256" key="1">
    <source>
        <dbReference type="SAM" id="SignalP"/>
    </source>
</evidence>
<keyword evidence="3" id="KW-1185">Reference proteome</keyword>
<feature type="signal peptide" evidence="1">
    <location>
        <begin position="1"/>
        <end position="20"/>
    </location>
</feature>
<organism evidence="2 3">
    <name type="scientific">Aminobacter niigataensis</name>
    <dbReference type="NCBI Taxonomy" id="83265"/>
    <lineage>
        <taxon>Bacteria</taxon>
        <taxon>Pseudomonadati</taxon>
        <taxon>Pseudomonadota</taxon>
        <taxon>Alphaproteobacteria</taxon>
        <taxon>Hyphomicrobiales</taxon>
        <taxon>Phyllobacteriaceae</taxon>
        <taxon>Aminobacter</taxon>
    </lineage>
</organism>
<feature type="chain" id="PRO_5045046016" evidence="1">
    <location>
        <begin position="21"/>
        <end position="125"/>
    </location>
</feature>
<accession>A0ABR6KWL9</accession>
<dbReference type="PANTHER" id="PTHR39335">
    <property type="entry name" value="BLL4220 PROTEIN"/>
    <property type="match status" value="1"/>
</dbReference>
<gene>
    <name evidence="2" type="ORF">GGQ99_000642</name>
</gene>
<keyword evidence="2" id="KW-0449">Lipoprotein</keyword>
<name>A0ABR6KWL9_9HYPH</name>
<dbReference type="Proteomes" id="UP000539538">
    <property type="component" value="Unassembled WGS sequence"/>
</dbReference>
<proteinExistence type="predicted"/>
<protein>
    <submittedName>
        <fullName evidence="2">Lipoprotein with Yx(FWY)xxD motif</fullName>
    </submittedName>
</protein>
<comment type="caution">
    <text evidence="2">The sequence shown here is derived from an EMBL/GenBank/DDBJ whole genome shotgun (WGS) entry which is preliminary data.</text>
</comment>
<dbReference type="Pfam" id="PF03640">
    <property type="entry name" value="Lipoprotein_15"/>
    <property type="match status" value="2"/>
</dbReference>
<evidence type="ECO:0000313" key="2">
    <source>
        <dbReference type="EMBL" id="MBB4648920.1"/>
    </source>
</evidence>
<dbReference type="RefSeq" id="WP_183260618.1">
    <property type="nucleotide sequence ID" value="NZ_BAAAVZ010000008.1"/>
</dbReference>
<sequence length="125" mass="13047">MKTISTALAVLFLTGVAAFAAEPAKVAEGAGGKMYTDANGMTLYTYDKDSAGKSACNGDCAVNWPPLMAAADAKDEGEWTVVARDDGSKMWAYEGKPLYTFVQDKKAGDVSGDGKGGVWHVAKAD</sequence>
<dbReference type="InterPro" id="IPR014558">
    <property type="entry name" value="UCP029720"/>
</dbReference>
<keyword evidence="1" id="KW-0732">Signal</keyword>
<dbReference type="InterPro" id="IPR005297">
    <property type="entry name" value="Lipoprotein_repeat"/>
</dbReference>
<dbReference type="EMBL" id="JACHOT010000001">
    <property type="protein sequence ID" value="MBB4648920.1"/>
    <property type="molecule type" value="Genomic_DNA"/>
</dbReference>